<dbReference type="HOGENOM" id="CLU_3140676_0_0_9"/>
<dbReference type="EMBL" id="ACIP02000007">
    <property type="protein sequence ID" value="EEP27343.1"/>
    <property type="molecule type" value="Genomic_DNA"/>
</dbReference>
<gene>
    <name evidence="1" type="ORF">GCWU000342_02037</name>
</gene>
<sequence>MSAEQGADLKKHGIYIEAGEFHLEYHLQWCEDGNWDRYRYGDCLWRNIE</sequence>
<keyword evidence="2" id="KW-1185">Reference proteome</keyword>
<organism evidence="1 2">
    <name type="scientific">Shuttleworthella satelles DSM 14600</name>
    <dbReference type="NCBI Taxonomy" id="626523"/>
    <lineage>
        <taxon>Bacteria</taxon>
        <taxon>Bacillati</taxon>
        <taxon>Bacillota</taxon>
        <taxon>Clostridia</taxon>
        <taxon>Lachnospirales</taxon>
        <taxon>Lachnospiraceae</taxon>
        <taxon>Shuttleworthella</taxon>
    </lineage>
</organism>
<comment type="caution">
    <text evidence="1">The sequence shown here is derived from an EMBL/GenBank/DDBJ whole genome shotgun (WGS) entry which is preliminary data.</text>
</comment>
<dbReference type="Proteomes" id="UP000003494">
    <property type="component" value="Unassembled WGS sequence"/>
</dbReference>
<proteinExistence type="predicted"/>
<evidence type="ECO:0000313" key="1">
    <source>
        <dbReference type="EMBL" id="EEP27343.1"/>
    </source>
</evidence>
<name>C4GE91_9FIRM</name>
<accession>C4GE91</accession>
<dbReference type="AlphaFoldDB" id="C4GE91"/>
<protein>
    <submittedName>
        <fullName evidence="1">Uncharacterized protein</fullName>
    </submittedName>
</protein>
<reference evidence="1" key="1">
    <citation type="submission" date="2009-04" db="EMBL/GenBank/DDBJ databases">
        <authorList>
            <person name="Weinstock G."/>
            <person name="Sodergren E."/>
            <person name="Clifton S."/>
            <person name="Fulton L."/>
            <person name="Fulton B."/>
            <person name="Courtney L."/>
            <person name="Fronick C."/>
            <person name="Harrison M."/>
            <person name="Strong C."/>
            <person name="Farmer C."/>
            <person name="Delahaunty K."/>
            <person name="Markovic C."/>
            <person name="Hall O."/>
            <person name="Minx P."/>
            <person name="Tomlinson C."/>
            <person name="Mitreva M."/>
            <person name="Nelson J."/>
            <person name="Hou S."/>
            <person name="Wollam A."/>
            <person name="Pepin K.H."/>
            <person name="Johnson M."/>
            <person name="Bhonagiri V."/>
            <person name="Nash W.E."/>
            <person name="Warren W."/>
            <person name="Chinwalla A."/>
            <person name="Mardis E.R."/>
            <person name="Wilson R.K."/>
        </authorList>
    </citation>
    <scope>NUCLEOTIDE SEQUENCE [LARGE SCALE GENOMIC DNA]</scope>
    <source>
        <strain evidence="1">DSM 14600</strain>
    </source>
</reference>
<evidence type="ECO:0000313" key="2">
    <source>
        <dbReference type="Proteomes" id="UP000003494"/>
    </source>
</evidence>